<name>A0A817VEL5_9BILA</name>
<evidence type="ECO:0000313" key="6">
    <source>
        <dbReference type="Proteomes" id="UP000663825"/>
    </source>
</evidence>
<dbReference type="CDD" id="cd20379">
    <property type="entry name" value="Tudor_dTUD-like"/>
    <property type="match status" value="1"/>
</dbReference>
<dbReference type="Proteomes" id="UP000663825">
    <property type="component" value="Unassembled WGS sequence"/>
</dbReference>
<dbReference type="Pfam" id="PF00567">
    <property type="entry name" value="TUDOR"/>
    <property type="match status" value="1"/>
</dbReference>
<dbReference type="EMBL" id="CAJOBQ010000076">
    <property type="protein sequence ID" value="CAF4245825.1"/>
    <property type="molecule type" value="Genomic_DNA"/>
</dbReference>
<dbReference type="Proteomes" id="UP000663873">
    <property type="component" value="Unassembled WGS sequence"/>
</dbReference>
<dbReference type="AlphaFoldDB" id="A0A817VEL5"/>
<evidence type="ECO:0000313" key="7">
    <source>
        <dbReference type="Proteomes" id="UP000663873"/>
    </source>
</evidence>
<reference evidence="2" key="1">
    <citation type="submission" date="2021-02" db="EMBL/GenBank/DDBJ databases">
        <authorList>
            <person name="Nowell W R."/>
        </authorList>
    </citation>
    <scope>NUCLEOTIDE SEQUENCE</scope>
</reference>
<dbReference type="OrthoDB" id="10209705at2759"/>
<accession>A0A817VEL5</accession>
<evidence type="ECO:0000313" key="3">
    <source>
        <dbReference type="EMBL" id="CAF3478170.1"/>
    </source>
</evidence>
<evidence type="ECO:0000313" key="5">
    <source>
        <dbReference type="EMBL" id="CAF4673695.1"/>
    </source>
</evidence>
<evidence type="ECO:0000259" key="1">
    <source>
        <dbReference type="PROSITE" id="PS50304"/>
    </source>
</evidence>
<protein>
    <recommendedName>
        <fullName evidence="1">Tudor domain-containing protein</fullName>
    </recommendedName>
</protein>
<dbReference type="SUPFAM" id="SSF63748">
    <property type="entry name" value="Tudor/PWWP/MBT"/>
    <property type="match status" value="1"/>
</dbReference>
<sequence length="67" mass="7708">MICYNNSVNDQALTVSVILEGTRCVIEQYDEYYRVIIKHCENGSKVLVKLIDYGNEIVVDTIIIIRN</sequence>
<dbReference type="EMBL" id="CAJNXB010003801">
    <property type="protein sequence ID" value="CAF3338912.1"/>
    <property type="molecule type" value="Genomic_DNA"/>
</dbReference>
<comment type="caution">
    <text evidence="2">The sequence shown here is derived from an EMBL/GenBank/DDBJ whole genome shotgun (WGS) entry which is preliminary data.</text>
</comment>
<dbReference type="Proteomes" id="UP000663862">
    <property type="component" value="Unassembled WGS sequence"/>
</dbReference>
<dbReference type="Gene3D" id="2.30.30.140">
    <property type="match status" value="1"/>
</dbReference>
<keyword evidence="7" id="KW-1185">Reference proteome</keyword>
<dbReference type="EMBL" id="CAJOBP010032020">
    <property type="protein sequence ID" value="CAF4673695.1"/>
    <property type="molecule type" value="Genomic_DNA"/>
</dbReference>
<feature type="domain" description="Tudor" evidence="1">
    <location>
        <begin position="17"/>
        <end position="67"/>
    </location>
</feature>
<gene>
    <name evidence="3" type="ORF">FME351_LOCUS15305</name>
    <name evidence="2" type="ORF">TIS948_LOCUS22174</name>
    <name evidence="4" type="ORF">TSG867_LOCUS2767</name>
    <name evidence="5" type="ORF">UJA718_LOCUS34885</name>
</gene>
<evidence type="ECO:0000313" key="2">
    <source>
        <dbReference type="EMBL" id="CAF3338912.1"/>
    </source>
</evidence>
<organism evidence="2 6">
    <name type="scientific">Rotaria socialis</name>
    <dbReference type="NCBI Taxonomy" id="392032"/>
    <lineage>
        <taxon>Eukaryota</taxon>
        <taxon>Metazoa</taxon>
        <taxon>Spiralia</taxon>
        <taxon>Gnathifera</taxon>
        <taxon>Rotifera</taxon>
        <taxon>Eurotatoria</taxon>
        <taxon>Bdelloidea</taxon>
        <taxon>Philodinida</taxon>
        <taxon>Philodinidae</taxon>
        <taxon>Rotaria</taxon>
    </lineage>
</organism>
<dbReference type="EMBL" id="CAJNYU010001901">
    <property type="protein sequence ID" value="CAF3478170.1"/>
    <property type="molecule type" value="Genomic_DNA"/>
</dbReference>
<proteinExistence type="predicted"/>
<dbReference type="Proteomes" id="UP000663869">
    <property type="component" value="Unassembled WGS sequence"/>
</dbReference>
<dbReference type="InterPro" id="IPR002999">
    <property type="entry name" value="Tudor"/>
</dbReference>
<evidence type="ECO:0000313" key="4">
    <source>
        <dbReference type="EMBL" id="CAF4245825.1"/>
    </source>
</evidence>
<dbReference type="PROSITE" id="PS50304">
    <property type="entry name" value="TUDOR"/>
    <property type="match status" value="1"/>
</dbReference>